<evidence type="ECO:0000313" key="1">
    <source>
        <dbReference type="EMBL" id="OGM06607.1"/>
    </source>
</evidence>
<gene>
    <name evidence="1" type="ORF">A2129_01555</name>
</gene>
<organism evidence="1 2">
    <name type="scientific">Candidatus Woesebacteria bacterium GWC1_42_13</name>
    <dbReference type="NCBI Taxonomy" id="1802475"/>
    <lineage>
        <taxon>Bacteria</taxon>
        <taxon>Candidatus Woeseibacteriota</taxon>
    </lineage>
</organism>
<dbReference type="Proteomes" id="UP000177737">
    <property type="component" value="Unassembled WGS sequence"/>
</dbReference>
<protein>
    <submittedName>
        <fullName evidence="1">Uncharacterized protein</fullName>
    </submittedName>
</protein>
<sequence length="101" mass="11420">MEREQEIVAAKNVLRSFLRRGGKHHMHGVRIHRQAAEDNLNRLRALEGLCGRCVNLELRISRLDGKDIVVVGCRNGFIPSELYFNTPMGKTAECSGFKKVT</sequence>
<evidence type="ECO:0000313" key="2">
    <source>
        <dbReference type="Proteomes" id="UP000177737"/>
    </source>
</evidence>
<name>A0A1F7WVD7_9BACT</name>
<reference evidence="1 2" key="1">
    <citation type="journal article" date="2016" name="Nat. Commun.">
        <title>Thousands of microbial genomes shed light on interconnected biogeochemical processes in an aquifer system.</title>
        <authorList>
            <person name="Anantharaman K."/>
            <person name="Brown C.T."/>
            <person name="Hug L.A."/>
            <person name="Sharon I."/>
            <person name="Castelle C.J."/>
            <person name="Probst A.J."/>
            <person name="Thomas B.C."/>
            <person name="Singh A."/>
            <person name="Wilkins M.J."/>
            <person name="Karaoz U."/>
            <person name="Brodie E.L."/>
            <person name="Williams K.H."/>
            <person name="Hubbard S.S."/>
            <person name="Banfield J.F."/>
        </authorList>
    </citation>
    <scope>NUCLEOTIDE SEQUENCE [LARGE SCALE GENOMIC DNA]</scope>
</reference>
<dbReference type="EMBL" id="MGFN01000022">
    <property type="protein sequence ID" value="OGM06607.1"/>
    <property type="molecule type" value="Genomic_DNA"/>
</dbReference>
<proteinExistence type="predicted"/>
<comment type="caution">
    <text evidence="1">The sequence shown here is derived from an EMBL/GenBank/DDBJ whole genome shotgun (WGS) entry which is preliminary data.</text>
</comment>
<accession>A0A1F7WVD7</accession>
<dbReference type="AlphaFoldDB" id="A0A1F7WVD7"/>